<dbReference type="Proteomes" id="UP001597319">
    <property type="component" value="Unassembled WGS sequence"/>
</dbReference>
<dbReference type="InterPro" id="IPR041657">
    <property type="entry name" value="HTH_17"/>
</dbReference>
<feature type="active site" evidence="6">
    <location>
        <position position="157"/>
    </location>
</feature>
<dbReference type="PANTHER" id="PTHR10629:SF52">
    <property type="entry name" value="DNA (CYTOSINE-5)-METHYLTRANSFERASE 1"/>
    <property type="match status" value="1"/>
</dbReference>
<accession>A0ABW5LDY2</accession>
<comment type="caution">
    <text evidence="10">The sequence shown here is derived from an EMBL/GenBank/DDBJ whole genome shotgun (WGS) entry which is preliminary data.</text>
</comment>
<evidence type="ECO:0000256" key="2">
    <source>
        <dbReference type="ARBA" id="ARBA00022679"/>
    </source>
</evidence>
<dbReference type="PROSITE" id="PS00094">
    <property type="entry name" value="C5_MTASE_1"/>
    <property type="match status" value="1"/>
</dbReference>
<keyword evidence="2 6" id="KW-0808">Transferase</keyword>
<dbReference type="RefSeq" id="WP_378290820.1">
    <property type="nucleotide sequence ID" value="NZ_JBHULE010000008.1"/>
</dbReference>
<comment type="similarity">
    <text evidence="6 7">Belongs to the class I-like SAM-binding methyltransferase superfamily. C5-methyltransferase family.</text>
</comment>
<dbReference type="InterPro" id="IPR031303">
    <property type="entry name" value="C5_meth_CS"/>
</dbReference>
<evidence type="ECO:0000256" key="4">
    <source>
        <dbReference type="ARBA" id="ARBA00022747"/>
    </source>
</evidence>
<feature type="domain" description="Helix-turn-helix" evidence="9">
    <location>
        <begin position="6"/>
        <end position="53"/>
    </location>
</feature>
<evidence type="ECO:0000256" key="3">
    <source>
        <dbReference type="ARBA" id="ARBA00022691"/>
    </source>
</evidence>
<dbReference type="NCBIfam" id="TIGR00675">
    <property type="entry name" value="dcm"/>
    <property type="match status" value="1"/>
</dbReference>
<keyword evidence="1 6" id="KW-0489">Methyltransferase</keyword>
<dbReference type="InterPro" id="IPR050390">
    <property type="entry name" value="C5-Methyltransferase"/>
</dbReference>
<evidence type="ECO:0000256" key="5">
    <source>
        <dbReference type="ARBA" id="ARBA00047422"/>
    </source>
</evidence>
<keyword evidence="3 6" id="KW-0949">S-adenosyl-L-methionine</keyword>
<dbReference type="Pfam" id="PF12728">
    <property type="entry name" value="HTH_17"/>
    <property type="match status" value="1"/>
</dbReference>
<dbReference type="GO" id="GO:0032259">
    <property type="term" value="P:methylation"/>
    <property type="evidence" value="ECO:0007669"/>
    <property type="project" value="UniProtKB-KW"/>
</dbReference>
<protein>
    <recommendedName>
        <fullName evidence="8">Cytosine-specific methyltransferase</fullName>
        <ecNumber evidence="8">2.1.1.37</ecNumber>
    </recommendedName>
</protein>
<dbReference type="PRINTS" id="PR00105">
    <property type="entry name" value="C5METTRFRASE"/>
</dbReference>
<dbReference type="PROSITE" id="PS00095">
    <property type="entry name" value="C5_MTASE_2"/>
    <property type="match status" value="1"/>
</dbReference>
<dbReference type="EMBL" id="JBHULE010000008">
    <property type="protein sequence ID" value="MFD2562324.1"/>
    <property type="molecule type" value="Genomic_DNA"/>
</dbReference>
<proteinExistence type="inferred from homology"/>
<dbReference type="PROSITE" id="PS51679">
    <property type="entry name" value="SAM_MT_C5"/>
    <property type="match status" value="1"/>
</dbReference>
<comment type="catalytic activity">
    <reaction evidence="5 8">
        <text>a 2'-deoxycytidine in DNA + S-adenosyl-L-methionine = a 5-methyl-2'-deoxycytidine in DNA + S-adenosyl-L-homocysteine + H(+)</text>
        <dbReference type="Rhea" id="RHEA:13681"/>
        <dbReference type="Rhea" id="RHEA-COMP:11369"/>
        <dbReference type="Rhea" id="RHEA-COMP:11370"/>
        <dbReference type="ChEBI" id="CHEBI:15378"/>
        <dbReference type="ChEBI" id="CHEBI:57856"/>
        <dbReference type="ChEBI" id="CHEBI:59789"/>
        <dbReference type="ChEBI" id="CHEBI:85452"/>
        <dbReference type="ChEBI" id="CHEBI:85454"/>
        <dbReference type="EC" id="2.1.1.37"/>
    </reaction>
</comment>
<dbReference type="Gene3D" id="3.90.120.10">
    <property type="entry name" value="DNA Methylase, subunit A, domain 2"/>
    <property type="match status" value="1"/>
</dbReference>
<dbReference type="Pfam" id="PF00145">
    <property type="entry name" value="DNA_methylase"/>
    <property type="match status" value="1"/>
</dbReference>
<gene>
    <name evidence="10" type="ORF">ACFSR1_06545</name>
</gene>
<dbReference type="InterPro" id="IPR029063">
    <property type="entry name" value="SAM-dependent_MTases_sf"/>
</dbReference>
<evidence type="ECO:0000313" key="10">
    <source>
        <dbReference type="EMBL" id="MFD2562324.1"/>
    </source>
</evidence>
<dbReference type="InterPro" id="IPR001525">
    <property type="entry name" value="C5_MeTfrase"/>
</dbReference>
<dbReference type="PANTHER" id="PTHR10629">
    <property type="entry name" value="CYTOSINE-SPECIFIC METHYLTRANSFERASE"/>
    <property type="match status" value="1"/>
</dbReference>
<dbReference type="GO" id="GO:0008168">
    <property type="term" value="F:methyltransferase activity"/>
    <property type="evidence" value="ECO:0007669"/>
    <property type="project" value="UniProtKB-KW"/>
</dbReference>
<reference evidence="11" key="1">
    <citation type="journal article" date="2019" name="Int. J. Syst. Evol. Microbiol.">
        <title>The Global Catalogue of Microorganisms (GCM) 10K type strain sequencing project: providing services to taxonomists for standard genome sequencing and annotation.</title>
        <authorList>
            <consortium name="The Broad Institute Genomics Platform"/>
            <consortium name="The Broad Institute Genome Sequencing Center for Infectious Disease"/>
            <person name="Wu L."/>
            <person name="Ma J."/>
        </authorList>
    </citation>
    <scope>NUCLEOTIDE SEQUENCE [LARGE SCALE GENOMIC DNA]</scope>
    <source>
        <strain evidence="11">KCTC 52274</strain>
    </source>
</reference>
<dbReference type="EC" id="2.1.1.37" evidence="8"/>
<evidence type="ECO:0000259" key="9">
    <source>
        <dbReference type="Pfam" id="PF12728"/>
    </source>
</evidence>
<evidence type="ECO:0000256" key="1">
    <source>
        <dbReference type="ARBA" id="ARBA00022603"/>
    </source>
</evidence>
<organism evidence="10 11">
    <name type="scientific">Aquimarina rubra</name>
    <dbReference type="NCBI Taxonomy" id="1920033"/>
    <lineage>
        <taxon>Bacteria</taxon>
        <taxon>Pseudomonadati</taxon>
        <taxon>Bacteroidota</taxon>
        <taxon>Flavobacteriia</taxon>
        <taxon>Flavobacteriales</taxon>
        <taxon>Flavobacteriaceae</taxon>
        <taxon>Aquimarina</taxon>
    </lineage>
</organism>
<keyword evidence="4" id="KW-0680">Restriction system</keyword>
<sequence length="474" mass="53659">MKGTKLTVKEVATELDLTPQQVRNLCRYDKLPSEKLGNSWIINEEEVQYYKSNHSCGITEDKNLSQPKNSNIISFNEPIALSFFTGAMGLDLGIEKAGFKTLLACEVDKASRKTIARNKPEMALIGDIRDYSANEIRKKAGLTNSDDIDLIIGGPPCQAFSTAGKRKGFEDERGNVFLTFIDRILELRPKYAVIENVRGILSAPLIHRPHNQRGEEFDELKFSELKGGALLNIVNILRDSGYGVSFNLYNAANFGTPQKRERVIIIASRTGEKLPYLTPTHSENGEFGLPEWKDFKSAVQNMDEDSKNHVNFPEKRLKYYRMLGPGQYWKNLPIEIQKEAMGKSFYSGGGKTGFLRRLAWDKPSPTLVTHPAMPATDLAHPEKDRPLTVEEYKRIQQFPDDWVIEGSLIEQYRQIGNAVPVGLGKAVGKAIYNHMNNISSKQYSGFKYSRYNKTDDIQWELQTCKAMNQFKMVI</sequence>
<evidence type="ECO:0000313" key="11">
    <source>
        <dbReference type="Proteomes" id="UP001597319"/>
    </source>
</evidence>
<evidence type="ECO:0000256" key="6">
    <source>
        <dbReference type="PROSITE-ProRule" id="PRU01016"/>
    </source>
</evidence>
<evidence type="ECO:0000256" key="7">
    <source>
        <dbReference type="RuleBase" id="RU000416"/>
    </source>
</evidence>
<dbReference type="InterPro" id="IPR018117">
    <property type="entry name" value="C5_DNA_meth_AS"/>
</dbReference>
<name>A0ABW5LDY2_9FLAO</name>
<dbReference type="Gene3D" id="3.40.50.150">
    <property type="entry name" value="Vaccinia Virus protein VP39"/>
    <property type="match status" value="1"/>
</dbReference>
<dbReference type="SUPFAM" id="SSF53335">
    <property type="entry name" value="S-adenosyl-L-methionine-dependent methyltransferases"/>
    <property type="match status" value="1"/>
</dbReference>
<keyword evidence="11" id="KW-1185">Reference proteome</keyword>
<evidence type="ECO:0000256" key="8">
    <source>
        <dbReference type="RuleBase" id="RU000417"/>
    </source>
</evidence>